<dbReference type="CDD" id="cd01949">
    <property type="entry name" value="GGDEF"/>
    <property type="match status" value="1"/>
</dbReference>
<dbReference type="SUPFAM" id="SSF141868">
    <property type="entry name" value="EAL domain-like"/>
    <property type="match status" value="1"/>
</dbReference>
<dbReference type="CDD" id="cd01948">
    <property type="entry name" value="EAL"/>
    <property type="match status" value="1"/>
</dbReference>
<keyword evidence="1" id="KW-1133">Transmembrane helix</keyword>
<dbReference type="PANTHER" id="PTHR44757:SF2">
    <property type="entry name" value="BIOFILM ARCHITECTURE MAINTENANCE PROTEIN MBAA"/>
    <property type="match status" value="1"/>
</dbReference>
<dbReference type="Pfam" id="PF00990">
    <property type="entry name" value="GGDEF"/>
    <property type="match status" value="1"/>
</dbReference>
<feature type="transmembrane region" description="Helical" evidence="1">
    <location>
        <begin position="222"/>
        <end position="241"/>
    </location>
</feature>
<feature type="transmembrane region" description="Helical" evidence="1">
    <location>
        <begin position="120"/>
        <end position="138"/>
    </location>
</feature>
<dbReference type="RefSeq" id="WP_188972982.1">
    <property type="nucleotide sequence ID" value="NZ_BMOL01000014.1"/>
</dbReference>
<dbReference type="Proteomes" id="UP000639973">
    <property type="component" value="Unassembled WGS sequence"/>
</dbReference>
<keyword evidence="1" id="KW-0472">Membrane</keyword>
<dbReference type="InterPro" id="IPR001633">
    <property type="entry name" value="EAL_dom"/>
</dbReference>
<dbReference type="Gene3D" id="3.30.70.270">
    <property type="match status" value="1"/>
</dbReference>
<dbReference type="NCBIfam" id="TIGR00254">
    <property type="entry name" value="GGDEF"/>
    <property type="match status" value="1"/>
</dbReference>
<feature type="transmembrane region" description="Helical" evidence="1">
    <location>
        <begin position="191"/>
        <end position="210"/>
    </location>
</feature>
<evidence type="ECO:0000259" key="3">
    <source>
        <dbReference type="PROSITE" id="PS50887"/>
    </source>
</evidence>
<keyword evidence="5" id="KW-1185">Reference proteome</keyword>
<feature type="transmembrane region" description="Helical" evidence="1">
    <location>
        <begin position="24"/>
        <end position="41"/>
    </location>
</feature>
<dbReference type="Pfam" id="PF00563">
    <property type="entry name" value="EAL"/>
    <property type="match status" value="1"/>
</dbReference>
<accession>A0ABQ2GE27</accession>
<evidence type="ECO:0008006" key="6">
    <source>
        <dbReference type="Google" id="ProtNLM"/>
    </source>
</evidence>
<feature type="domain" description="EAL" evidence="2">
    <location>
        <begin position="426"/>
        <end position="678"/>
    </location>
</feature>
<evidence type="ECO:0000259" key="2">
    <source>
        <dbReference type="PROSITE" id="PS50883"/>
    </source>
</evidence>
<feature type="transmembrane region" description="Helical" evidence="1">
    <location>
        <begin position="85"/>
        <end position="108"/>
    </location>
</feature>
<dbReference type="EMBL" id="BMOL01000014">
    <property type="protein sequence ID" value="GGL88193.1"/>
    <property type="molecule type" value="Genomic_DNA"/>
</dbReference>
<sequence length="691" mass="75176">MASAVYFLIDSVLHLSVFPSLADLFYLFTLPCIGLGIIKLRREAQGRLNRLSILLDTVLVVLMIGEVLWAASVSSIIGSYPGQPFTLAVALAYPAVDLLLGAGMVTLALWRPVDLRRGELLLLAAGMGSFLIADMIYARQVSLETYQPGTLLDAGWTLAAVCFGWAAYSSSRAERQTAGLTLFLSKALDRWIALLPHYAVLTVFAFYLFSRLLGPPLSSLQAAVLLVIAALFILRQVLVLANNQYLQSSLAHRADHDPLTGVRNRSDLELRLQQLIDGNRRTGQPAAVLFVDLDRMKLINDTFGHSVGDLVLREVAARLTSDVGCVSSVTRFGGDEFVVILSAVQHPTQAASIAQQLLEALAQPFQVVGETVNLTASIGIALVPSDATTVAQAIEKSDKAMYDAKQDGKNSWRFADADLNITHVAKANIEVQLRGALERGEFALHFQPLISLNTGAVEGFEALLRWFSPVLGQVSPMTFIPVAEAREMMSGIGRWVLRAALKEARGWRDEALPDSYVAVNVSAAQFDAPDFVADVMAALQDYALIPSALTLELTESTVLANIDSARSKMMQLKALGVRIALDDFGMGFSSLGQLRYLPVDVLKIDRVFVKELRKDDAAFVRAIVALGHSLNLAMVAEGVEDAQTARRLRTLGCDVGQGFYFGHPMDISEAVRAINTSKHREKPSLNLKLTL</sequence>
<comment type="caution">
    <text evidence="4">The sequence shown here is derived from an EMBL/GenBank/DDBJ whole genome shotgun (WGS) entry which is preliminary data.</text>
</comment>
<evidence type="ECO:0000256" key="1">
    <source>
        <dbReference type="SAM" id="Phobius"/>
    </source>
</evidence>
<reference evidence="5" key="1">
    <citation type="journal article" date="2019" name="Int. J. Syst. Evol. Microbiol.">
        <title>The Global Catalogue of Microorganisms (GCM) 10K type strain sequencing project: providing services to taxonomists for standard genome sequencing and annotation.</title>
        <authorList>
            <consortium name="The Broad Institute Genomics Platform"/>
            <consortium name="The Broad Institute Genome Sequencing Center for Infectious Disease"/>
            <person name="Wu L."/>
            <person name="Ma J."/>
        </authorList>
    </citation>
    <scope>NUCLEOTIDE SEQUENCE [LARGE SCALE GENOMIC DNA]</scope>
    <source>
        <strain evidence="5">JCM 15442</strain>
    </source>
</reference>
<feature type="domain" description="GGDEF" evidence="3">
    <location>
        <begin position="284"/>
        <end position="417"/>
    </location>
</feature>
<evidence type="ECO:0000313" key="4">
    <source>
        <dbReference type="EMBL" id="GGL88193.1"/>
    </source>
</evidence>
<dbReference type="SUPFAM" id="SSF55073">
    <property type="entry name" value="Nucleotide cyclase"/>
    <property type="match status" value="1"/>
</dbReference>
<proteinExistence type="predicted"/>
<dbReference type="InterPro" id="IPR043128">
    <property type="entry name" value="Rev_trsase/Diguanyl_cyclase"/>
</dbReference>
<dbReference type="PROSITE" id="PS50883">
    <property type="entry name" value="EAL"/>
    <property type="match status" value="1"/>
</dbReference>
<dbReference type="PANTHER" id="PTHR44757">
    <property type="entry name" value="DIGUANYLATE CYCLASE DGCP"/>
    <property type="match status" value="1"/>
</dbReference>
<dbReference type="InterPro" id="IPR052155">
    <property type="entry name" value="Biofilm_reg_signaling"/>
</dbReference>
<organism evidence="4 5">
    <name type="scientific">Deinococcus aerolatus</name>
    <dbReference type="NCBI Taxonomy" id="522487"/>
    <lineage>
        <taxon>Bacteria</taxon>
        <taxon>Thermotogati</taxon>
        <taxon>Deinococcota</taxon>
        <taxon>Deinococci</taxon>
        <taxon>Deinococcales</taxon>
        <taxon>Deinococcaceae</taxon>
        <taxon>Deinococcus</taxon>
    </lineage>
</organism>
<feature type="transmembrane region" description="Helical" evidence="1">
    <location>
        <begin position="53"/>
        <end position="73"/>
    </location>
</feature>
<dbReference type="InterPro" id="IPR035919">
    <property type="entry name" value="EAL_sf"/>
</dbReference>
<dbReference type="SMART" id="SM00052">
    <property type="entry name" value="EAL"/>
    <property type="match status" value="1"/>
</dbReference>
<evidence type="ECO:0000313" key="5">
    <source>
        <dbReference type="Proteomes" id="UP000639973"/>
    </source>
</evidence>
<dbReference type="InterPro" id="IPR000160">
    <property type="entry name" value="GGDEF_dom"/>
</dbReference>
<keyword evidence="1" id="KW-0812">Transmembrane</keyword>
<dbReference type="SMART" id="SM00267">
    <property type="entry name" value="GGDEF"/>
    <property type="match status" value="1"/>
</dbReference>
<dbReference type="InterPro" id="IPR029787">
    <property type="entry name" value="Nucleotide_cyclase"/>
</dbReference>
<dbReference type="Gene3D" id="3.20.20.450">
    <property type="entry name" value="EAL domain"/>
    <property type="match status" value="1"/>
</dbReference>
<dbReference type="PROSITE" id="PS50887">
    <property type="entry name" value="GGDEF"/>
    <property type="match status" value="1"/>
</dbReference>
<protein>
    <recommendedName>
        <fullName evidence="6">Diguanylate cyclase/phosphodiesterase</fullName>
    </recommendedName>
</protein>
<gene>
    <name evidence="4" type="ORF">GCM10010840_27810</name>
</gene>
<name>A0ABQ2GE27_9DEIO</name>